<protein>
    <recommendedName>
        <fullName evidence="3">Lipoprotein</fullName>
    </recommendedName>
</protein>
<dbReference type="Proteomes" id="UP001165378">
    <property type="component" value="Unassembled WGS sequence"/>
</dbReference>
<accession>A0AA41U279</accession>
<dbReference type="EMBL" id="JAKFHA010000002">
    <property type="protein sequence ID" value="MCF2526844.1"/>
    <property type="molecule type" value="Genomic_DNA"/>
</dbReference>
<dbReference type="Gene3D" id="2.50.20.20">
    <property type="match status" value="1"/>
</dbReference>
<comment type="caution">
    <text evidence="1">The sequence shown here is derived from an EMBL/GenBank/DDBJ whole genome shotgun (WGS) entry which is preliminary data.</text>
</comment>
<evidence type="ECO:0000313" key="2">
    <source>
        <dbReference type="Proteomes" id="UP001165378"/>
    </source>
</evidence>
<dbReference type="PROSITE" id="PS51257">
    <property type="entry name" value="PROKAR_LIPOPROTEIN"/>
    <property type="match status" value="1"/>
</dbReference>
<dbReference type="InterPro" id="IPR029046">
    <property type="entry name" value="LolA/LolB/LppX"/>
</dbReference>
<name>A0AA41U279_9ACTN</name>
<keyword evidence="2" id="KW-1185">Reference proteome</keyword>
<evidence type="ECO:0000313" key="1">
    <source>
        <dbReference type="EMBL" id="MCF2526844.1"/>
    </source>
</evidence>
<proteinExistence type="predicted"/>
<dbReference type="RefSeq" id="WP_235050974.1">
    <property type="nucleotide sequence ID" value="NZ_JAKFHA010000002.1"/>
</dbReference>
<sequence>MKFRIVLAGVCAGTLGLTGCGGSGDGARPAAKGSPDAVAAVKAAAQRTVDAGSSRTRTTMTMESGGRTVVLTGEGLFDYRRRIGTVSLQVPKDSGITGPLQEIVTPEALYMKNATPGVPADKWVRIDVQGLADGNLLSGGSADPSTSFEILRGVNDDVVLVGPVKLGGEDVKHYKGTLDLKKAHDATPQHLRAPLAAALKSFASTTIPFEVYLDGQGRLRKVQEEFNLAAGGQAQAGKGADPQTARVVSAAELYEFGVSVDVQAPRPEDLYIAPAASASPPASRKP</sequence>
<evidence type="ECO:0008006" key="3">
    <source>
        <dbReference type="Google" id="ProtNLM"/>
    </source>
</evidence>
<dbReference type="SUPFAM" id="SSF89392">
    <property type="entry name" value="Prokaryotic lipoproteins and lipoprotein localization factors"/>
    <property type="match status" value="1"/>
</dbReference>
<reference evidence="1" key="1">
    <citation type="submission" date="2022-01" db="EMBL/GenBank/DDBJ databases">
        <title>Genome-Based Taxonomic Classification of the Phylum Actinobacteria.</title>
        <authorList>
            <person name="Gao Y."/>
        </authorList>
    </citation>
    <scope>NUCLEOTIDE SEQUENCE</scope>
    <source>
        <strain evidence="1">KLBMP 8922</strain>
    </source>
</reference>
<gene>
    <name evidence="1" type="ORF">LZ495_06375</name>
</gene>
<organism evidence="1 2">
    <name type="scientific">Yinghuangia soli</name>
    <dbReference type="NCBI Taxonomy" id="2908204"/>
    <lineage>
        <taxon>Bacteria</taxon>
        <taxon>Bacillati</taxon>
        <taxon>Actinomycetota</taxon>
        <taxon>Actinomycetes</taxon>
        <taxon>Kitasatosporales</taxon>
        <taxon>Streptomycetaceae</taxon>
        <taxon>Yinghuangia</taxon>
    </lineage>
</organism>
<dbReference type="AlphaFoldDB" id="A0AA41U279"/>